<dbReference type="GO" id="GO:0008237">
    <property type="term" value="F:metallopeptidase activity"/>
    <property type="evidence" value="ECO:0007669"/>
    <property type="project" value="UniProtKB-KW"/>
</dbReference>
<accession>A0A454CZ77</accession>
<proteinExistence type="predicted"/>
<evidence type="ECO:0000313" key="2">
    <source>
        <dbReference type="Proteomes" id="UP000008367"/>
    </source>
</evidence>
<organism evidence="1 2">
    <name type="scientific">Vibrio harveyi</name>
    <name type="common">Beneckea harveyi</name>
    <dbReference type="NCBI Taxonomy" id="669"/>
    <lineage>
        <taxon>Bacteria</taxon>
        <taxon>Pseudomonadati</taxon>
        <taxon>Pseudomonadota</taxon>
        <taxon>Gammaproteobacteria</taxon>
        <taxon>Vibrionales</taxon>
        <taxon>Vibrionaceae</taxon>
        <taxon>Vibrio</taxon>
    </lineage>
</organism>
<evidence type="ECO:0000313" key="1">
    <source>
        <dbReference type="EMBL" id="EKM31721.1"/>
    </source>
</evidence>
<dbReference type="AlphaFoldDB" id="A0A454CZ77"/>
<protein>
    <submittedName>
        <fullName evidence="1">M6 family metalloprotease domain protein</fullName>
        <ecNumber evidence="1">3.4.24.-</ecNumber>
    </submittedName>
</protein>
<dbReference type="Proteomes" id="UP000008367">
    <property type="component" value="Unassembled WGS sequence"/>
</dbReference>
<comment type="caution">
    <text evidence="1">The sequence shown here is derived from an EMBL/GenBank/DDBJ whole genome shotgun (WGS) entry which is preliminary data.</text>
</comment>
<reference evidence="1 2" key="1">
    <citation type="submission" date="2012-10" db="EMBL/GenBank/DDBJ databases">
        <title>Genome sequence of Vibrio Cholerae HENC-02.</title>
        <authorList>
            <person name="Eppinger M."/>
            <person name="Hasan N.A."/>
            <person name="Sengamalay N."/>
            <person name="Hine E."/>
            <person name="Su Q."/>
            <person name="Daugherty S.C."/>
            <person name="Young S."/>
            <person name="Sadzewicz L."/>
            <person name="Tallon L."/>
            <person name="Cebula T.A."/>
            <person name="Ravel J."/>
            <person name="Colwell R.R."/>
        </authorList>
    </citation>
    <scope>NUCLEOTIDE SEQUENCE [LARGE SCALE GENOMIC DNA]</scope>
    <source>
        <strain evidence="1 2">HENC-02</strain>
    </source>
</reference>
<dbReference type="GO" id="GO:0006508">
    <property type="term" value="P:proteolysis"/>
    <property type="evidence" value="ECO:0007669"/>
    <property type="project" value="UniProtKB-KW"/>
</dbReference>
<sequence>QDREGIIYVYDEDTGWFYGQHEVVDGRFVAMSIGVEAKLDAPQSVKALLTEKVSPAPSITPFSDIDPLGGAYFEQTPLRAASTTDKPKHQPLLVVQVSFNDEVFVNDFTDVIFGDNQQSVKDYFYKNSYERFIVEPAKETQGTVNDGVIDVTVDLAHPFCY</sequence>
<feature type="non-terminal residue" evidence="1">
    <location>
        <position position="1"/>
    </location>
</feature>
<dbReference type="EC" id="3.4.24.-" evidence="1"/>
<keyword evidence="1" id="KW-0645">Protease</keyword>
<keyword evidence="1" id="KW-0378">Hydrolase</keyword>
<keyword evidence="1" id="KW-0482">Metalloprotease</keyword>
<dbReference type="EMBL" id="AJSR01001061">
    <property type="protein sequence ID" value="EKM31721.1"/>
    <property type="molecule type" value="Genomic_DNA"/>
</dbReference>
<feature type="non-terminal residue" evidence="1">
    <location>
        <position position="161"/>
    </location>
</feature>
<name>A0A454CZ77_VIBHA</name>
<gene>
    <name evidence="1" type="ORF">VCHENC02_2670A</name>
</gene>